<feature type="domain" description="RNA polymerase sigma-70 region 2" evidence="6">
    <location>
        <begin position="21"/>
        <end position="84"/>
    </location>
</feature>
<dbReference type="Pfam" id="PF04542">
    <property type="entry name" value="Sigma70_r2"/>
    <property type="match status" value="1"/>
</dbReference>
<dbReference type="InterPro" id="IPR014284">
    <property type="entry name" value="RNA_pol_sigma-70_dom"/>
</dbReference>
<evidence type="ECO:0000313" key="9">
    <source>
        <dbReference type="Proteomes" id="UP001232063"/>
    </source>
</evidence>
<keyword evidence="2" id="KW-0805">Transcription regulation</keyword>
<sequence length="191" mass="22671">MEDILSIPMVDKPRQKIVQTVKDYSKRLFGFIRGKVKSDEDAEDILQDVWYQLSNAVNIDEIEHMSGWLFQVARNKIIDKHRKKTPDALEEMGYEDEEGNFSIMEILLANDTNPETEYIRDAFWRELFVSLEELPEKQRQVFVWNELEDMTLQEIADKTGENLKTIISRKGYAVKHLRKKLEMLYSEFLNY</sequence>
<reference evidence="8" key="1">
    <citation type="submission" date="2023-05" db="EMBL/GenBank/DDBJ databases">
        <authorList>
            <person name="Zhang X."/>
        </authorList>
    </citation>
    <scope>NUCLEOTIDE SEQUENCE</scope>
    <source>
        <strain evidence="8">BD1B2-1</strain>
    </source>
</reference>
<dbReference type="AlphaFoldDB" id="A0AAE3QYK2"/>
<dbReference type="RefSeq" id="WP_314509946.1">
    <property type="nucleotide sequence ID" value="NZ_JASJOU010000002.1"/>
</dbReference>
<dbReference type="PANTHER" id="PTHR43133">
    <property type="entry name" value="RNA POLYMERASE ECF-TYPE SIGMA FACTO"/>
    <property type="match status" value="1"/>
</dbReference>
<keyword evidence="5" id="KW-0804">Transcription</keyword>
<dbReference type="Proteomes" id="UP001232063">
    <property type="component" value="Unassembled WGS sequence"/>
</dbReference>
<dbReference type="Gene3D" id="1.10.1740.10">
    <property type="match status" value="1"/>
</dbReference>
<dbReference type="NCBIfam" id="TIGR02937">
    <property type="entry name" value="sigma70-ECF"/>
    <property type="match status" value="1"/>
</dbReference>
<dbReference type="SUPFAM" id="SSF88659">
    <property type="entry name" value="Sigma3 and sigma4 domains of RNA polymerase sigma factors"/>
    <property type="match status" value="1"/>
</dbReference>
<evidence type="ECO:0000259" key="6">
    <source>
        <dbReference type="Pfam" id="PF04542"/>
    </source>
</evidence>
<dbReference type="PANTHER" id="PTHR43133:SF8">
    <property type="entry name" value="RNA POLYMERASE SIGMA FACTOR HI_1459-RELATED"/>
    <property type="match status" value="1"/>
</dbReference>
<evidence type="ECO:0000259" key="7">
    <source>
        <dbReference type="Pfam" id="PF08281"/>
    </source>
</evidence>
<dbReference type="InterPro" id="IPR013249">
    <property type="entry name" value="RNA_pol_sigma70_r4_t2"/>
</dbReference>
<dbReference type="EMBL" id="JASJOU010000002">
    <property type="protein sequence ID" value="MDJ1500414.1"/>
    <property type="molecule type" value="Genomic_DNA"/>
</dbReference>
<accession>A0AAE3QYK2</accession>
<proteinExistence type="inferred from homology"/>
<dbReference type="GO" id="GO:0003677">
    <property type="term" value="F:DNA binding"/>
    <property type="evidence" value="ECO:0007669"/>
    <property type="project" value="UniProtKB-KW"/>
</dbReference>
<evidence type="ECO:0000256" key="3">
    <source>
        <dbReference type="ARBA" id="ARBA00023082"/>
    </source>
</evidence>
<evidence type="ECO:0000256" key="2">
    <source>
        <dbReference type="ARBA" id="ARBA00023015"/>
    </source>
</evidence>
<dbReference type="InterPro" id="IPR039425">
    <property type="entry name" value="RNA_pol_sigma-70-like"/>
</dbReference>
<keyword evidence="4" id="KW-0238">DNA-binding</keyword>
<dbReference type="InterPro" id="IPR007627">
    <property type="entry name" value="RNA_pol_sigma70_r2"/>
</dbReference>
<dbReference type="GO" id="GO:0016987">
    <property type="term" value="F:sigma factor activity"/>
    <property type="evidence" value="ECO:0007669"/>
    <property type="project" value="UniProtKB-KW"/>
</dbReference>
<dbReference type="GO" id="GO:0006352">
    <property type="term" value="P:DNA-templated transcription initiation"/>
    <property type="evidence" value="ECO:0007669"/>
    <property type="project" value="InterPro"/>
</dbReference>
<dbReference type="SUPFAM" id="SSF88946">
    <property type="entry name" value="Sigma2 domain of RNA polymerase sigma factors"/>
    <property type="match status" value="1"/>
</dbReference>
<protein>
    <submittedName>
        <fullName evidence="8">Sigma-70 family RNA polymerase sigma factor</fullName>
    </submittedName>
</protein>
<organism evidence="8 9">
    <name type="scientific">Xanthocytophaga agilis</name>
    <dbReference type="NCBI Taxonomy" id="3048010"/>
    <lineage>
        <taxon>Bacteria</taxon>
        <taxon>Pseudomonadati</taxon>
        <taxon>Bacteroidota</taxon>
        <taxon>Cytophagia</taxon>
        <taxon>Cytophagales</taxon>
        <taxon>Rhodocytophagaceae</taxon>
        <taxon>Xanthocytophaga</taxon>
    </lineage>
</organism>
<dbReference type="InterPro" id="IPR013324">
    <property type="entry name" value="RNA_pol_sigma_r3/r4-like"/>
</dbReference>
<evidence type="ECO:0000256" key="5">
    <source>
        <dbReference type="ARBA" id="ARBA00023163"/>
    </source>
</evidence>
<keyword evidence="9" id="KW-1185">Reference proteome</keyword>
<dbReference type="CDD" id="cd06171">
    <property type="entry name" value="Sigma70_r4"/>
    <property type="match status" value="1"/>
</dbReference>
<feature type="domain" description="RNA polymerase sigma factor 70 region 4 type 2" evidence="7">
    <location>
        <begin position="131"/>
        <end position="175"/>
    </location>
</feature>
<gene>
    <name evidence="8" type="ORF">QNI22_07150</name>
</gene>
<evidence type="ECO:0000313" key="8">
    <source>
        <dbReference type="EMBL" id="MDJ1500414.1"/>
    </source>
</evidence>
<dbReference type="Pfam" id="PF08281">
    <property type="entry name" value="Sigma70_r4_2"/>
    <property type="match status" value="1"/>
</dbReference>
<keyword evidence="3" id="KW-0731">Sigma factor</keyword>
<dbReference type="InterPro" id="IPR036388">
    <property type="entry name" value="WH-like_DNA-bd_sf"/>
</dbReference>
<comment type="caution">
    <text evidence="8">The sequence shown here is derived from an EMBL/GenBank/DDBJ whole genome shotgun (WGS) entry which is preliminary data.</text>
</comment>
<name>A0AAE3QYK2_9BACT</name>
<evidence type="ECO:0000256" key="4">
    <source>
        <dbReference type="ARBA" id="ARBA00023125"/>
    </source>
</evidence>
<evidence type="ECO:0000256" key="1">
    <source>
        <dbReference type="ARBA" id="ARBA00010641"/>
    </source>
</evidence>
<dbReference type="Gene3D" id="1.10.10.10">
    <property type="entry name" value="Winged helix-like DNA-binding domain superfamily/Winged helix DNA-binding domain"/>
    <property type="match status" value="1"/>
</dbReference>
<comment type="similarity">
    <text evidence="1">Belongs to the sigma-70 factor family. ECF subfamily.</text>
</comment>
<dbReference type="InterPro" id="IPR013325">
    <property type="entry name" value="RNA_pol_sigma_r2"/>
</dbReference>